<keyword evidence="1" id="KW-0732">Signal</keyword>
<protein>
    <recommendedName>
        <fullName evidence="3">DUF1318 domain-containing protein</fullName>
    </recommendedName>
</protein>
<evidence type="ECO:0000256" key="1">
    <source>
        <dbReference type="SAM" id="SignalP"/>
    </source>
</evidence>
<accession>A0A0Q9YHY3</accession>
<evidence type="ECO:0000313" key="2">
    <source>
        <dbReference type="EMBL" id="KRG20191.1"/>
    </source>
</evidence>
<organism evidence="2">
    <name type="scientific">Candidatus Berkiella cookevillensis</name>
    <dbReference type="NCBI Taxonomy" id="437022"/>
    <lineage>
        <taxon>Bacteria</taxon>
        <taxon>Pseudomonadati</taxon>
        <taxon>Pseudomonadota</taxon>
        <taxon>Gammaproteobacteria</taxon>
        <taxon>Candidatus Berkiellales</taxon>
        <taxon>Candidatus Berkiellaceae</taxon>
        <taxon>Candidatus Berkiella</taxon>
    </lineage>
</organism>
<comment type="caution">
    <text evidence="2">The sequence shown here is derived from an EMBL/GenBank/DDBJ whole genome shotgun (WGS) entry which is preliminary data.</text>
</comment>
<evidence type="ECO:0008006" key="3">
    <source>
        <dbReference type="Google" id="ProtNLM"/>
    </source>
</evidence>
<dbReference type="STRING" id="437022.CC99x_00412"/>
<dbReference type="InterPro" id="IPR008309">
    <property type="entry name" value="YdbL"/>
</dbReference>
<dbReference type="AlphaFoldDB" id="A0A0Q9YHY3"/>
<dbReference type="OrthoDB" id="9798130at2"/>
<dbReference type="Pfam" id="PF07027">
    <property type="entry name" value="DUF1318"/>
    <property type="match status" value="1"/>
</dbReference>
<gene>
    <name evidence="2" type="ORF">CC99x_00412</name>
</gene>
<name>A0A0Q9YHY3_9GAMM</name>
<proteinExistence type="predicted"/>
<reference evidence="2" key="1">
    <citation type="submission" date="2015-09" db="EMBL/GenBank/DDBJ databases">
        <title>Draft Genome Sequences of Two Novel Amoeba-resistant Intranuclear Bacteria, Candidatus Berkiella cookevillensis and Candidatus Berkiella aquae.</title>
        <authorList>
            <person name="Mehari Y.T."/>
            <person name="Arivett B.A."/>
            <person name="Farone A.L."/>
            <person name="Gunderson J.H."/>
            <person name="Farone M.B."/>
        </authorList>
    </citation>
    <scope>NUCLEOTIDE SEQUENCE [LARGE SCALE GENOMIC DNA]</scope>
    <source>
        <strain evidence="2">CC99</strain>
    </source>
</reference>
<feature type="signal peptide" evidence="1">
    <location>
        <begin position="1"/>
        <end position="25"/>
    </location>
</feature>
<dbReference type="PIRSF" id="PIRSF025560">
    <property type="entry name" value="UCP025560"/>
    <property type="match status" value="1"/>
</dbReference>
<dbReference type="PATRIC" id="fig|1590042.3.peg.429"/>
<feature type="chain" id="PRO_5006388635" description="DUF1318 domain-containing protein" evidence="1">
    <location>
        <begin position="26"/>
        <end position="111"/>
    </location>
</feature>
<dbReference type="PROSITE" id="PS51257">
    <property type="entry name" value="PROKAR_LIPOPROTEIN"/>
    <property type="match status" value="1"/>
</dbReference>
<dbReference type="EMBL" id="LKHV01000001">
    <property type="protein sequence ID" value="KRG20191.1"/>
    <property type="molecule type" value="Genomic_DNA"/>
</dbReference>
<sequence>MKYFSNSMKSIFLALMLAFSCNAFALTLQEAKSQGLVGEQPNGYLGAVVNPSAETSTLINQVNGQRRAEYQKISAQRNVPLQQVEALAGQQTIEMTASGMYIQVNGSWVQK</sequence>